<dbReference type="AlphaFoldDB" id="A0A3P9JG85"/>
<evidence type="ECO:0000313" key="3">
    <source>
        <dbReference type="Proteomes" id="UP000265200"/>
    </source>
</evidence>
<reference evidence="2" key="4">
    <citation type="submission" date="2025-09" db="UniProtKB">
        <authorList>
            <consortium name="Ensembl"/>
        </authorList>
    </citation>
    <scope>IDENTIFICATION</scope>
    <source>
        <strain evidence="2">HSOK</strain>
    </source>
</reference>
<sequence>MPGNDEEAVVDRGKTSSTLHTNFEKEELESDSVFKNRKRNVVPPSGYIHRHVSSVLYKMIS</sequence>
<organism evidence="2 3">
    <name type="scientific">Oryzias latipes</name>
    <name type="common">Japanese rice fish</name>
    <name type="synonym">Japanese killifish</name>
    <dbReference type="NCBI Taxonomy" id="8090"/>
    <lineage>
        <taxon>Eukaryota</taxon>
        <taxon>Metazoa</taxon>
        <taxon>Chordata</taxon>
        <taxon>Craniata</taxon>
        <taxon>Vertebrata</taxon>
        <taxon>Euteleostomi</taxon>
        <taxon>Actinopterygii</taxon>
        <taxon>Neopterygii</taxon>
        <taxon>Teleostei</taxon>
        <taxon>Neoteleostei</taxon>
        <taxon>Acanthomorphata</taxon>
        <taxon>Ovalentaria</taxon>
        <taxon>Atherinomorphae</taxon>
        <taxon>Beloniformes</taxon>
        <taxon>Adrianichthyidae</taxon>
        <taxon>Oryziinae</taxon>
        <taxon>Oryzias</taxon>
    </lineage>
</organism>
<reference evidence="2 3" key="2">
    <citation type="submission" date="2017-04" db="EMBL/GenBank/DDBJ databases">
        <title>CpG methylation of centromeres and impact of large insertions on vertebrate speciation.</title>
        <authorList>
            <person name="Ichikawa K."/>
            <person name="Yoshimura J."/>
            <person name="Morishita S."/>
        </authorList>
    </citation>
    <scope>NUCLEOTIDE SEQUENCE</scope>
    <source>
        <strain evidence="2 3">HSOK</strain>
    </source>
</reference>
<accession>A0A3P9JG85</accession>
<proteinExistence type="predicted"/>
<name>A0A3P9JG85_ORYLA</name>
<protein>
    <submittedName>
        <fullName evidence="2">Uncharacterized protein</fullName>
    </submittedName>
</protein>
<reference key="1">
    <citation type="journal article" date="2007" name="Nature">
        <title>The medaka draft genome and insights into vertebrate genome evolution.</title>
        <authorList>
            <person name="Kasahara M."/>
            <person name="Naruse K."/>
            <person name="Sasaki S."/>
            <person name="Nakatani Y."/>
            <person name="Qu W."/>
            <person name="Ahsan B."/>
            <person name="Yamada T."/>
            <person name="Nagayasu Y."/>
            <person name="Doi K."/>
            <person name="Kasai Y."/>
            <person name="Jindo T."/>
            <person name="Kobayashi D."/>
            <person name="Shimada A."/>
            <person name="Toyoda A."/>
            <person name="Kuroki Y."/>
            <person name="Fujiyama A."/>
            <person name="Sasaki T."/>
            <person name="Shimizu A."/>
            <person name="Asakawa S."/>
            <person name="Shimizu N."/>
            <person name="Hashimoto S."/>
            <person name="Yang J."/>
            <person name="Lee Y."/>
            <person name="Matsushima K."/>
            <person name="Sugano S."/>
            <person name="Sakaizumi M."/>
            <person name="Narita T."/>
            <person name="Ohishi K."/>
            <person name="Haga S."/>
            <person name="Ohta F."/>
            <person name="Nomoto H."/>
            <person name="Nogata K."/>
            <person name="Morishita T."/>
            <person name="Endo T."/>
            <person name="Shin-I T."/>
            <person name="Takeda H."/>
            <person name="Morishita S."/>
            <person name="Kohara Y."/>
        </authorList>
    </citation>
    <scope>NUCLEOTIDE SEQUENCE [LARGE SCALE GENOMIC DNA]</scope>
    <source>
        <strain>Hd-rR</strain>
    </source>
</reference>
<evidence type="ECO:0000256" key="1">
    <source>
        <dbReference type="SAM" id="MobiDB-lite"/>
    </source>
</evidence>
<evidence type="ECO:0000313" key="2">
    <source>
        <dbReference type="Ensembl" id="ENSORLP00015031168.1"/>
    </source>
</evidence>
<reference evidence="2" key="3">
    <citation type="submission" date="2025-08" db="UniProtKB">
        <authorList>
            <consortium name="Ensembl"/>
        </authorList>
    </citation>
    <scope>IDENTIFICATION</scope>
    <source>
        <strain evidence="2">HSOK</strain>
    </source>
</reference>
<dbReference type="Ensembl" id="ENSORLT00015022009.1">
    <property type="protein sequence ID" value="ENSORLP00015031168.1"/>
    <property type="gene ID" value="ENSORLG00015015301.1"/>
</dbReference>
<feature type="region of interest" description="Disordered" evidence="1">
    <location>
        <begin position="1"/>
        <end position="31"/>
    </location>
</feature>
<dbReference type="Proteomes" id="UP000265200">
    <property type="component" value="Chromosome 16"/>
</dbReference>